<evidence type="ECO:0000313" key="4">
    <source>
        <dbReference type="Proteomes" id="UP000683360"/>
    </source>
</evidence>
<protein>
    <submittedName>
        <fullName evidence="3">Uncharacterized protein</fullName>
    </submittedName>
</protein>
<feature type="region of interest" description="Disordered" evidence="1">
    <location>
        <begin position="194"/>
        <end position="231"/>
    </location>
</feature>
<sequence length="231" mass="25925">MLSKFYGLFIGAAFLLLFMFVVCNIWISRRCRDISLKIEDPRGTNHSNETAEHGIALNDIQTDEVVDKISDYESINENEVFPFPSDIAFRCKESSLDTETFSTSHSSKLENTSSSDNSYLVVIDDDTYLNPYESIQIRHESEIVHDYCTTSNINFLDICSPGHVEKPPNNQYSACDTEVIIDHDKLDVTVQSESPACNASSSEKTLLAVKPDNNETHDSRSLPSHAMSTLL</sequence>
<dbReference type="AlphaFoldDB" id="A0A8S3R0S0"/>
<dbReference type="Proteomes" id="UP000683360">
    <property type="component" value="Unassembled WGS sequence"/>
</dbReference>
<reference evidence="3" key="1">
    <citation type="submission" date="2021-03" db="EMBL/GenBank/DDBJ databases">
        <authorList>
            <person name="Bekaert M."/>
        </authorList>
    </citation>
    <scope>NUCLEOTIDE SEQUENCE</scope>
</reference>
<evidence type="ECO:0000256" key="2">
    <source>
        <dbReference type="SAM" id="Phobius"/>
    </source>
</evidence>
<dbReference type="EMBL" id="CAJPWZ010000734">
    <property type="protein sequence ID" value="CAG2200165.1"/>
    <property type="molecule type" value="Genomic_DNA"/>
</dbReference>
<keyword evidence="4" id="KW-1185">Reference proteome</keyword>
<organism evidence="3 4">
    <name type="scientific">Mytilus edulis</name>
    <name type="common">Blue mussel</name>
    <dbReference type="NCBI Taxonomy" id="6550"/>
    <lineage>
        <taxon>Eukaryota</taxon>
        <taxon>Metazoa</taxon>
        <taxon>Spiralia</taxon>
        <taxon>Lophotrochozoa</taxon>
        <taxon>Mollusca</taxon>
        <taxon>Bivalvia</taxon>
        <taxon>Autobranchia</taxon>
        <taxon>Pteriomorphia</taxon>
        <taxon>Mytilida</taxon>
        <taxon>Mytiloidea</taxon>
        <taxon>Mytilidae</taxon>
        <taxon>Mytilinae</taxon>
        <taxon>Mytilus</taxon>
    </lineage>
</organism>
<comment type="caution">
    <text evidence="3">The sequence shown here is derived from an EMBL/GenBank/DDBJ whole genome shotgun (WGS) entry which is preliminary data.</text>
</comment>
<accession>A0A8S3R0S0</accession>
<feature type="compositionally biased region" description="Polar residues" evidence="1">
    <location>
        <begin position="194"/>
        <end position="204"/>
    </location>
</feature>
<evidence type="ECO:0000313" key="3">
    <source>
        <dbReference type="EMBL" id="CAG2200165.1"/>
    </source>
</evidence>
<evidence type="ECO:0000256" key="1">
    <source>
        <dbReference type="SAM" id="MobiDB-lite"/>
    </source>
</evidence>
<feature type="transmembrane region" description="Helical" evidence="2">
    <location>
        <begin position="6"/>
        <end position="27"/>
    </location>
</feature>
<keyword evidence="2" id="KW-0472">Membrane</keyword>
<dbReference type="OrthoDB" id="6182777at2759"/>
<keyword evidence="2" id="KW-0812">Transmembrane</keyword>
<proteinExistence type="predicted"/>
<keyword evidence="2" id="KW-1133">Transmembrane helix</keyword>
<gene>
    <name evidence="3" type="ORF">MEDL_14818</name>
</gene>
<name>A0A8S3R0S0_MYTED</name>